<feature type="transmembrane region" description="Helical" evidence="6">
    <location>
        <begin position="68"/>
        <end position="89"/>
    </location>
</feature>
<dbReference type="GO" id="GO:0015171">
    <property type="term" value="F:amino acid transmembrane transporter activity"/>
    <property type="evidence" value="ECO:0007669"/>
    <property type="project" value="TreeGrafter"/>
</dbReference>
<dbReference type="Proteomes" id="UP000737113">
    <property type="component" value="Unassembled WGS sequence"/>
</dbReference>
<proteinExistence type="predicted"/>
<organism evidence="7 8">
    <name type="scientific">Shewanella salipaludis</name>
    <dbReference type="NCBI Taxonomy" id="2723052"/>
    <lineage>
        <taxon>Bacteria</taxon>
        <taxon>Pseudomonadati</taxon>
        <taxon>Pseudomonadota</taxon>
        <taxon>Gammaproteobacteria</taxon>
        <taxon>Alteromonadales</taxon>
        <taxon>Shewanellaceae</taxon>
        <taxon>Shewanella</taxon>
    </lineage>
</organism>
<dbReference type="Pfam" id="PF01810">
    <property type="entry name" value="LysE"/>
    <property type="match status" value="1"/>
</dbReference>
<name>A0A972FVX1_9GAMM</name>
<evidence type="ECO:0000256" key="1">
    <source>
        <dbReference type="ARBA" id="ARBA00004651"/>
    </source>
</evidence>
<feature type="transmembrane region" description="Helical" evidence="6">
    <location>
        <begin position="40"/>
        <end position="62"/>
    </location>
</feature>
<dbReference type="PANTHER" id="PTHR30086">
    <property type="entry name" value="ARGININE EXPORTER PROTEIN ARGO"/>
    <property type="match status" value="1"/>
</dbReference>
<keyword evidence="5 6" id="KW-0472">Membrane</keyword>
<dbReference type="InterPro" id="IPR001123">
    <property type="entry name" value="LeuE-type"/>
</dbReference>
<keyword evidence="2" id="KW-1003">Cell membrane</keyword>
<accession>A0A972FVX1</accession>
<evidence type="ECO:0000313" key="7">
    <source>
        <dbReference type="EMBL" id="NMH67045.1"/>
    </source>
</evidence>
<sequence length="209" mass="22242">MVEWNSVLVVFYIYIVGVVIPGPNFVAVTHTAISSSRKHALALVAGIVLVNLFWAASALLGLGTVFKLFPWVALGAKFLGAVYLIWFGFKLIKSANIVQENLSSKSMHNSVMSSFRSGIVVNIVNPKSIAFYAAVFSAAAPSSVNISTLIAMLGVVLAIATIWYGSVALLLSSPTVSNAFNKFKAKFNYLCGTTIVVLGLKQAFSSTGN</sequence>
<protein>
    <submittedName>
        <fullName evidence="7">LysE family translocator</fullName>
    </submittedName>
</protein>
<evidence type="ECO:0000256" key="3">
    <source>
        <dbReference type="ARBA" id="ARBA00022692"/>
    </source>
</evidence>
<evidence type="ECO:0000256" key="6">
    <source>
        <dbReference type="SAM" id="Phobius"/>
    </source>
</evidence>
<feature type="transmembrane region" description="Helical" evidence="6">
    <location>
        <begin position="146"/>
        <end position="171"/>
    </location>
</feature>
<gene>
    <name evidence="7" type="ORF">HC757_17955</name>
</gene>
<comment type="subcellular location">
    <subcellularLocation>
        <location evidence="1">Cell membrane</location>
        <topology evidence="1">Multi-pass membrane protein</topology>
    </subcellularLocation>
</comment>
<dbReference type="PANTHER" id="PTHR30086:SF19">
    <property type="entry name" value="THREONINE EFFLUX PROTEIN"/>
    <property type="match status" value="1"/>
</dbReference>
<feature type="transmembrane region" description="Helical" evidence="6">
    <location>
        <begin position="6"/>
        <end position="28"/>
    </location>
</feature>
<keyword evidence="3 6" id="KW-0812">Transmembrane</keyword>
<keyword evidence="8" id="KW-1185">Reference proteome</keyword>
<dbReference type="AlphaFoldDB" id="A0A972FVX1"/>
<keyword evidence="4 6" id="KW-1133">Transmembrane helix</keyword>
<dbReference type="EMBL" id="JAAXYH010000021">
    <property type="protein sequence ID" value="NMH67045.1"/>
    <property type="molecule type" value="Genomic_DNA"/>
</dbReference>
<dbReference type="RefSeq" id="WP_169565825.1">
    <property type="nucleotide sequence ID" value="NZ_JAAXYH010000021.1"/>
</dbReference>
<evidence type="ECO:0000256" key="5">
    <source>
        <dbReference type="ARBA" id="ARBA00023136"/>
    </source>
</evidence>
<evidence type="ECO:0000256" key="2">
    <source>
        <dbReference type="ARBA" id="ARBA00022475"/>
    </source>
</evidence>
<reference evidence="7" key="1">
    <citation type="submission" date="2020-04" db="EMBL/GenBank/DDBJ databases">
        <title>Description of Shewanella salipaludis sp. nov., isolated from a salt marsh.</title>
        <authorList>
            <person name="Park S."/>
            <person name="Yoon J.-H."/>
        </authorList>
    </citation>
    <scope>NUCLEOTIDE SEQUENCE</scope>
    <source>
        <strain evidence="7">SHSM-M6</strain>
    </source>
</reference>
<evidence type="ECO:0000313" key="8">
    <source>
        <dbReference type="Proteomes" id="UP000737113"/>
    </source>
</evidence>
<evidence type="ECO:0000256" key="4">
    <source>
        <dbReference type="ARBA" id="ARBA00022989"/>
    </source>
</evidence>
<dbReference type="GO" id="GO:0005886">
    <property type="term" value="C:plasma membrane"/>
    <property type="evidence" value="ECO:0007669"/>
    <property type="project" value="UniProtKB-SubCell"/>
</dbReference>
<feature type="transmembrane region" description="Helical" evidence="6">
    <location>
        <begin position="119"/>
        <end position="140"/>
    </location>
</feature>
<comment type="caution">
    <text evidence="7">The sequence shown here is derived from an EMBL/GenBank/DDBJ whole genome shotgun (WGS) entry which is preliminary data.</text>
</comment>